<organism evidence="6 7">
    <name type="scientific">SAR86 cluster bacterium BACL1 MAG-120920-bin57</name>
    <dbReference type="NCBI Taxonomy" id="1655571"/>
    <lineage>
        <taxon>Bacteria</taxon>
        <taxon>Pseudomonadati</taxon>
        <taxon>Pseudomonadota</taxon>
        <taxon>Gammaproteobacteria</taxon>
        <taxon>SAR86 cluster</taxon>
    </lineage>
</organism>
<dbReference type="AlphaFoldDB" id="A0A0R2PQJ7"/>
<evidence type="ECO:0000256" key="3">
    <source>
        <dbReference type="ARBA" id="ARBA00023098"/>
    </source>
</evidence>
<dbReference type="Gene3D" id="3.40.1090.10">
    <property type="entry name" value="Cytosolic phospholipase A2 catalytic domain"/>
    <property type="match status" value="1"/>
</dbReference>
<accession>A0A0R2PQJ7</accession>
<dbReference type="GO" id="GO:0016787">
    <property type="term" value="F:hydrolase activity"/>
    <property type="evidence" value="ECO:0007669"/>
    <property type="project" value="UniProtKB-UniRule"/>
</dbReference>
<feature type="short sequence motif" description="GXSXG" evidence="4">
    <location>
        <begin position="40"/>
        <end position="44"/>
    </location>
</feature>
<evidence type="ECO:0000256" key="1">
    <source>
        <dbReference type="ARBA" id="ARBA00022801"/>
    </source>
</evidence>
<dbReference type="PANTHER" id="PTHR14226">
    <property type="entry name" value="NEUROPATHY TARGET ESTERASE/SWISS CHEESE D.MELANOGASTER"/>
    <property type="match status" value="1"/>
</dbReference>
<reference evidence="7" key="1">
    <citation type="submission" date="2015-10" db="EMBL/GenBank/DDBJ databases">
        <title>Metagenome-Assembled Genomes uncover a global brackish microbiome.</title>
        <authorList>
            <person name="Hugerth L.W."/>
            <person name="Larsson J."/>
            <person name="Alneberg J."/>
            <person name="Lindh M.V."/>
            <person name="Legrand C."/>
            <person name="Pinhassi J."/>
            <person name="Andersson A."/>
        </authorList>
    </citation>
    <scope>NUCLEOTIDE SEQUENCE [LARGE SCALE GENOMIC DNA]</scope>
</reference>
<protein>
    <recommendedName>
        <fullName evidence="5">PNPLA domain-containing protein</fullName>
    </recommendedName>
</protein>
<sequence length="280" mass="31719">MSNSKKALIIEGGGSRGVFSFGVIDSFIKASYKPFDIHLGVSNGAVVQLWYLLATADYNLDKMLFSASKDYVSFKNIFLNKSIMNFTKLYEDANKVFPIDFDRLTSHLANKNFYVVVSDAESGEAEYIELDRDNYVNQLLATGSLPILMREPILLDGLRKYDGGITDPLPVQKAYELGAREIVIIRTYEKEFVRQNKLENYIAAWFTNSYPRISVALKQNAEVYNQALDFIRNPPTDCTIIEICPPARLTAKRTTTDPVIMKANYKIGLKVGQDYLNQIF</sequence>
<evidence type="ECO:0000259" key="5">
    <source>
        <dbReference type="PROSITE" id="PS51635"/>
    </source>
</evidence>
<dbReference type="SUPFAM" id="SSF52151">
    <property type="entry name" value="FabD/lysophospholipase-like"/>
    <property type="match status" value="1"/>
</dbReference>
<keyword evidence="2 4" id="KW-0442">Lipid degradation</keyword>
<evidence type="ECO:0000313" key="6">
    <source>
        <dbReference type="EMBL" id="KRO40229.1"/>
    </source>
</evidence>
<evidence type="ECO:0000256" key="2">
    <source>
        <dbReference type="ARBA" id="ARBA00022963"/>
    </source>
</evidence>
<dbReference type="GO" id="GO:0016042">
    <property type="term" value="P:lipid catabolic process"/>
    <property type="evidence" value="ECO:0007669"/>
    <property type="project" value="UniProtKB-UniRule"/>
</dbReference>
<feature type="active site" description="Nucleophile" evidence="4">
    <location>
        <position position="42"/>
    </location>
</feature>
<dbReference type="InterPro" id="IPR016035">
    <property type="entry name" value="Acyl_Trfase/lysoPLipase"/>
</dbReference>
<evidence type="ECO:0000313" key="7">
    <source>
        <dbReference type="Proteomes" id="UP000050874"/>
    </source>
</evidence>
<dbReference type="PROSITE" id="PS51635">
    <property type="entry name" value="PNPLA"/>
    <property type="match status" value="1"/>
</dbReference>
<gene>
    <name evidence="6" type="ORF">ABR63_01335</name>
</gene>
<dbReference type="InterPro" id="IPR050301">
    <property type="entry name" value="NTE"/>
</dbReference>
<feature type="active site" description="Proton acceptor" evidence="4">
    <location>
        <position position="162"/>
    </location>
</feature>
<comment type="caution">
    <text evidence="6">The sequence shown here is derived from an EMBL/GenBank/DDBJ whole genome shotgun (WGS) entry which is preliminary data.</text>
</comment>
<keyword evidence="3 4" id="KW-0443">Lipid metabolism</keyword>
<dbReference type="InterPro" id="IPR045943">
    <property type="entry name" value="DUF6363"/>
</dbReference>
<dbReference type="PANTHER" id="PTHR14226:SF25">
    <property type="entry name" value="PHOSPHOESTERASE"/>
    <property type="match status" value="1"/>
</dbReference>
<feature type="short sequence motif" description="DGA/G" evidence="4">
    <location>
        <begin position="162"/>
        <end position="164"/>
    </location>
</feature>
<proteinExistence type="predicted"/>
<dbReference type="Proteomes" id="UP000050874">
    <property type="component" value="Unassembled WGS sequence"/>
</dbReference>
<keyword evidence="1 4" id="KW-0378">Hydrolase</keyword>
<name>A0A0R2PQJ7_9GAMM</name>
<dbReference type="CDD" id="cd07208">
    <property type="entry name" value="Pat_hypo_Ecoli_yjju_like"/>
    <property type="match status" value="1"/>
</dbReference>
<feature type="short sequence motif" description="GXGXXG" evidence="4">
    <location>
        <begin position="12"/>
        <end position="17"/>
    </location>
</feature>
<dbReference type="Pfam" id="PF01734">
    <property type="entry name" value="Patatin"/>
    <property type="match status" value="1"/>
</dbReference>
<dbReference type="InterPro" id="IPR002641">
    <property type="entry name" value="PNPLA_dom"/>
</dbReference>
<dbReference type="InterPro" id="IPR037483">
    <property type="entry name" value="YjjU-like"/>
</dbReference>
<dbReference type="EMBL" id="LIAV01000154">
    <property type="protein sequence ID" value="KRO40229.1"/>
    <property type="molecule type" value="Genomic_DNA"/>
</dbReference>
<evidence type="ECO:0000256" key="4">
    <source>
        <dbReference type="PROSITE-ProRule" id="PRU01161"/>
    </source>
</evidence>
<dbReference type="Pfam" id="PF19890">
    <property type="entry name" value="DUF6363"/>
    <property type="match status" value="1"/>
</dbReference>
<feature type="domain" description="PNPLA" evidence="5">
    <location>
        <begin position="8"/>
        <end position="175"/>
    </location>
</feature>